<evidence type="ECO:0000313" key="1">
    <source>
        <dbReference type="EMBL" id="KAK4013934.1"/>
    </source>
</evidence>
<comment type="caution">
    <text evidence="1">The sequence shown here is derived from an EMBL/GenBank/DDBJ whole genome shotgun (WGS) entry which is preliminary data.</text>
</comment>
<organism evidence="1 2">
    <name type="scientific">Daphnia magna</name>
    <dbReference type="NCBI Taxonomy" id="35525"/>
    <lineage>
        <taxon>Eukaryota</taxon>
        <taxon>Metazoa</taxon>
        <taxon>Ecdysozoa</taxon>
        <taxon>Arthropoda</taxon>
        <taxon>Crustacea</taxon>
        <taxon>Branchiopoda</taxon>
        <taxon>Diplostraca</taxon>
        <taxon>Cladocera</taxon>
        <taxon>Anomopoda</taxon>
        <taxon>Daphniidae</taxon>
        <taxon>Daphnia</taxon>
    </lineage>
</organism>
<dbReference type="EMBL" id="JAOYFB010000004">
    <property type="protein sequence ID" value="KAK4013934.1"/>
    <property type="molecule type" value="Genomic_DNA"/>
</dbReference>
<dbReference type="PANTHER" id="PTHR46113">
    <property type="entry name" value="SNAC DOMAIN-CONTAINING PROTEIN"/>
    <property type="match status" value="1"/>
</dbReference>
<accession>A0ABQ9ZLW8</accession>
<name>A0ABQ9ZLW8_9CRUS</name>
<keyword evidence="2" id="KW-1185">Reference proteome</keyword>
<reference evidence="1 2" key="1">
    <citation type="journal article" date="2023" name="Nucleic Acids Res.">
        <title>The hologenome of Daphnia magna reveals possible DNA methylation and microbiome-mediated evolution of the host genome.</title>
        <authorList>
            <person name="Chaturvedi A."/>
            <person name="Li X."/>
            <person name="Dhandapani V."/>
            <person name="Marshall H."/>
            <person name="Kissane S."/>
            <person name="Cuenca-Cambronero M."/>
            <person name="Asole G."/>
            <person name="Calvet F."/>
            <person name="Ruiz-Romero M."/>
            <person name="Marangio P."/>
            <person name="Guigo R."/>
            <person name="Rago D."/>
            <person name="Mirbahai L."/>
            <person name="Eastwood N."/>
            <person name="Colbourne J.K."/>
            <person name="Zhou J."/>
            <person name="Mallon E."/>
            <person name="Orsini L."/>
        </authorList>
    </citation>
    <scope>NUCLEOTIDE SEQUENCE [LARGE SCALE GENOMIC DNA]</scope>
    <source>
        <strain evidence="1">LRV0_1</strain>
    </source>
</reference>
<dbReference type="PANTHER" id="PTHR46113:SF1">
    <property type="entry name" value="PEPTIDASE M17 LEUCYL AMINOPEPTIDASE N-TERMINAL DOMAIN-CONTAINING PROTEIN"/>
    <property type="match status" value="1"/>
</dbReference>
<gene>
    <name evidence="1" type="ORF">OUZ56_026482</name>
</gene>
<dbReference type="Proteomes" id="UP001234178">
    <property type="component" value="Unassembled WGS sequence"/>
</dbReference>
<proteinExistence type="predicted"/>
<evidence type="ECO:0000313" key="2">
    <source>
        <dbReference type="Proteomes" id="UP001234178"/>
    </source>
</evidence>
<protein>
    <submittedName>
        <fullName evidence="1">Uncharacterized protein</fullName>
    </submittedName>
</protein>
<sequence length="95" mass="10911">MAAVRTGLTEFQTENRTECKTMSCSDYAKTFGYSKIEEIIRGQEVVNDCAERAVKLITGFKDVCVNVEEQHNLIQVIEDHRKHFNALRKENFANV</sequence>